<keyword evidence="2" id="KW-0175">Coiled coil</keyword>
<comment type="caution">
    <text evidence="4">The sequence shown here is derived from an EMBL/GenBank/DDBJ whole genome shotgun (WGS) entry which is preliminary data.</text>
</comment>
<dbReference type="GO" id="GO:0003677">
    <property type="term" value="F:DNA binding"/>
    <property type="evidence" value="ECO:0007669"/>
    <property type="project" value="UniProtKB-KW"/>
</dbReference>
<gene>
    <name evidence="4" type="ORF">Wenmar_01681</name>
</gene>
<dbReference type="InterPro" id="IPR001387">
    <property type="entry name" value="Cro/C1-type_HTH"/>
</dbReference>
<protein>
    <submittedName>
        <fullName evidence="4">Transcriptional regulator, XRE family</fullName>
    </submittedName>
</protein>
<dbReference type="PATRIC" id="fig|1123501.6.peg.1773"/>
<dbReference type="PANTHER" id="PTHR46558">
    <property type="entry name" value="TRACRIPTIONAL REGULATORY PROTEIN-RELATED-RELATED"/>
    <property type="match status" value="1"/>
</dbReference>
<dbReference type="Gene3D" id="1.10.260.40">
    <property type="entry name" value="lambda repressor-like DNA-binding domains"/>
    <property type="match status" value="1"/>
</dbReference>
<dbReference type="SMART" id="SM00530">
    <property type="entry name" value="HTH_XRE"/>
    <property type="match status" value="1"/>
</dbReference>
<dbReference type="PROSITE" id="PS50943">
    <property type="entry name" value="HTH_CROC1"/>
    <property type="match status" value="1"/>
</dbReference>
<dbReference type="Proteomes" id="UP000035100">
    <property type="component" value="Unassembled WGS sequence"/>
</dbReference>
<proteinExistence type="predicted"/>
<accession>A0A0D0Q468</accession>
<evidence type="ECO:0000259" key="3">
    <source>
        <dbReference type="PROSITE" id="PS50943"/>
    </source>
</evidence>
<evidence type="ECO:0000256" key="1">
    <source>
        <dbReference type="ARBA" id="ARBA00023125"/>
    </source>
</evidence>
<dbReference type="CDD" id="cd00093">
    <property type="entry name" value="HTH_XRE"/>
    <property type="match status" value="1"/>
</dbReference>
<dbReference type="AlphaFoldDB" id="A0A0D0Q468"/>
<reference evidence="4 5" key="1">
    <citation type="submission" date="2013-01" db="EMBL/GenBank/DDBJ databases">
        <authorList>
            <person name="Fiebig A."/>
            <person name="Goeker M."/>
            <person name="Klenk H.-P.P."/>
        </authorList>
    </citation>
    <scope>NUCLEOTIDE SEQUENCE [LARGE SCALE GENOMIC DNA]</scope>
    <source>
        <strain evidence="4 5">DSM 24838</strain>
    </source>
</reference>
<dbReference type="InterPro" id="IPR010982">
    <property type="entry name" value="Lambda_DNA-bd_dom_sf"/>
</dbReference>
<organism evidence="4 5">
    <name type="scientific">Wenxinia marina DSM 24838</name>
    <dbReference type="NCBI Taxonomy" id="1123501"/>
    <lineage>
        <taxon>Bacteria</taxon>
        <taxon>Pseudomonadati</taxon>
        <taxon>Pseudomonadota</taxon>
        <taxon>Alphaproteobacteria</taxon>
        <taxon>Rhodobacterales</taxon>
        <taxon>Roseobacteraceae</taxon>
        <taxon>Wenxinia</taxon>
    </lineage>
</organism>
<dbReference type="eggNOG" id="COG1813">
    <property type="taxonomic scope" value="Bacteria"/>
</dbReference>
<dbReference type="SUPFAM" id="SSF47413">
    <property type="entry name" value="lambda repressor-like DNA-binding domains"/>
    <property type="match status" value="1"/>
</dbReference>
<evidence type="ECO:0000256" key="2">
    <source>
        <dbReference type="SAM" id="Coils"/>
    </source>
</evidence>
<keyword evidence="5" id="KW-1185">Reference proteome</keyword>
<evidence type="ECO:0000313" key="4">
    <source>
        <dbReference type="EMBL" id="KIQ69319.1"/>
    </source>
</evidence>
<keyword evidence="1" id="KW-0238">DNA-binding</keyword>
<dbReference type="Pfam" id="PF01381">
    <property type="entry name" value="HTH_3"/>
    <property type="match status" value="1"/>
</dbReference>
<dbReference type="RefSeq" id="WP_018303453.1">
    <property type="nucleotide sequence ID" value="NZ_KB902299.1"/>
</dbReference>
<feature type="domain" description="HTH cro/C1-type" evidence="3">
    <location>
        <begin position="21"/>
        <end position="75"/>
    </location>
</feature>
<name>A0A0D0Q468_9RHOB</name>
<dbReference type="STRING" id="1123501.Wenmar_01681"/>
<evidence type="ECO:0000313" key="5">
    <source>
        <dbReference type="Proteomes" id="UP000035100"/>
    </source>
</evidence>
<sequence length="131" mass="14294">MSDVQESDWYSEEAATLGDRIAGAREAAGLGQKELARRLGVNNETLAKWEEDRSEPRANRIQMLAGVLGVSLSWLLTGRGEGPDGPADAPLDEGIAELLDEVRQLQTQITRAAARLGQAEKALRRRLRESA</sequence>
<dbReference type="EMBL" id="AONG01000009">
    <property type="protein sequence ID" value="KIQ69319.1"/>
    <property type="molecule type" value="Genomic_DNA"/>
</dbReference>
<feature type="coiled-coil region" evidence="2">
    <location>
        <begin position="95"/>
        <end position="122"/>
    </location>
</feature>
<dbReference type="OrthoDB" id="5659783at2"/>
<dbReference type="PANTHER" id="PTHR46558:SF13">
    <property type="entry name" value="HTH-TYPE TRANSCRIPTIONAL REGULATOR IMMR"/>
    <property type="match status" value="1"/>
</dbReference>